<evidence type="ECO:0000259" key="4">
    <source>
        <dbReference type="SMART" id="SM00822"/>
    </source>
</evidence>
<reference evidence="5 6" key="1">
    <citation type="submission" date="2012-10" db="EMBL/GenBank/DDBJ databases">
        <title>Genome sequencing and analysis of entomopathogenic fungi Beauveria bassiana D1-5.</title>
        <authorList>
            <person name="Li Q."/>
            <person name="Wang L."/>
            <person name="Zhang Z."/>
            <person name="Wang Q."/>
            <person name="Ren J."/>
            <person name="Wang M."/>
            <person name="Xu W."/>
            <person name="Wang J."/>
            <person name="Lu Y."/>
            <person name="Du Q."/>
            <person name="Sun Z."/>
        </authorList>
    </citation>
    <scope>NUCLEOTIDE SEQUENCE [LARGE SCALE GENOMIC DNA]</scope>
    <source>
        <strain evidence="5 6">D1-5</strain>
    </source>
</reference>
<feature type="domain" description="Ketoreductase" evidence="4">
    <location>
        <begin position="5"/>
        <end position="173"/>
    </location>
</feature>
<dbReference type="GO" id="GO:0030497">
    <property type="term" value="P:fatty acid elongation"/>
    <property type="evidence" value="ECO:0007669"/>
    <property type="project" value="TreeGrafter"/>
</dbReference>
<dbReference type="AlphaFoldDB" id="A0A0A2V3H1"/>
<protein>
    <submittedName>
        <fullName evidence="5">3-oxoacyl-[acyl-carrier-protein] reductase FabG</fullName>
    </submittedName>
</protein>
<dbReference type="Proteomes" id="UP000030106">
    <property type="component" value="Unassembled WGS sequence"/>
</dbReference>
<organism evidence="5 6">
    <name type="scientific">Beauveria bassiana D1-5</name>
    <dbReference type="NCBI Taxonomy" id="1245745"/>
    <lineage>
        <taxon>Eukaryota</taxon>
        <taxon>Fungi</taxon>
        <taxon>Dikarya</taxon>
        <taxon>Ascomycota</taxon>
        <taxon>Pezizomycotina</taxon>
        <taxon>Sordariomycetes</taxon>
        <taxon>Hypocreomycetidae</taxon>
        <taxon>Hypocreales</taxon>
        <taxon>Cordycipitaceae</taxon>
        <taxon>Beauveria</taxon>
    </lineage>
</organism>
<dbReference type="Pfam" id="PF13561">
    <property type="entry name" value="adh_short_C2"/>
    <property type="match status" value="1"/>
</dbReference>
<dbReference type="InterPro" id="IPR020904">
    <property type="entry name" value="Sc_DH/Rdtase_CS"/>
</dbReference>
<comment type="similarity">
    <text evidence="1">Belongs to the short-chain dehydrogenases/reductases (SDR) family.</text>
</comment>
<dbReference type="PROSITE" id="PS00061">
    <property type="entry name" value="ADH_SHORT"/>
    <property type="match status" value="1"/>
</dbReference>
<name>A0A0A2V3H1_BEABA</name>
<dbReference type="SMART" id="SM00822">
    <property type="entry name" value="PKS_KR"/>
    <property type="match status" value="1"/>
</dbReference>
<dbReference type="FunFam" id="3.40.50.720:FF:000173">
    <property type="entry name" value="3-oxoacyl-[acyl-carrier protein] reductase"/>
    <property type="match status" value="1"/>
</dbReference>
<evidence type="ECO:0000256" key="2">
    <source>
        <dbReference type="ARBA" id="ARBA00022857"/>
    </source>
</evidence>
<dbReference type="STRING" id="1245745.A0A0A2V3H1"/>
<dbReference type="InterPro" id="IPR036291">
    <property type="entry name" value="NAD(P)-bd_dom_sf"/>
</dbReference>
<dbReference type="HOGENOM" id="CLU_010194_1_3_1"/>
<dbReference type="GO" id="GO:0016616">
    <property type="term" value="F:oxidoreductase activity, acting on the CH-OH group of donors, NAD or NADP as acceptor"/>
    <property type="evidence" value="ECO:0007669"/>
    <property type="project" value="TreeGrafter"/>
</dbReference>
<keyword evidence="2" id="KW-0521">NADP</keyword>
<gene>
    <name evidence="5" type="ORF">BBAD15_g12458</name>
</gene>
<dbReference type="PANTHER" id="PTHR42760:SF129">
    <property type="entry name" value="OXIDOREDUCTASE"/>
    <property type="match status" value="1"/>
</dbReference>
<dbReference type="PRINTS" id="PR00080">
    <property type="entry name" value="SDRFAMILY"/>
</dbReference>
<accession>A0A0A2V3H1</accession>
<dbReference type="Gene3D" id="3.40.50.720">
    <property type="entry name" value="NAD(P)-binding Rossmann-like Domain"/>
    <property type="match status" value="1"/>
</dbReference>
<dbReference type="PRINTS" id="PR00081">
    <property type="entry name" value="GDHRDH"/>
</dbReference>
<proteinExistence type="inferred from homology"/>
<evidence type="ECO:0000256" key="3">
    <source>
        <dbReference type="ARBA" id="ARBA00023002"/>
    </source>
</evidence>
<keyword evidence="3" id="KW-0560">Oxidoreductase</keyword>
<dbReference type="EMBL" id="ANFO01001637">
    <property type="protein sequence ID" value="KGQ02331.1"/>
    <property type="molecule type" value="Genomic_DNA"/>
</dbReference>
<dbReference type="PANTHER" id="PTHR42760">
    <property type="entry name" value="SHORT-CHAIN DEHYDROGENASES/REDUCTASES FAMILY MEMBER"/>
    <property type="match status" value="1"/>
</dbReference>
<dbReference type="InterPro" id="IPR002347">
    <property type="entry name" value="SDR_fam"/>
</dbReference>
<evidence type="ECO:0000256" key="1">
    <source>
        <dbReference type="ARBA" id="ARBA00006484"/>
    </source>
</evidence>
<dbReference type="SUPFAM" id="SSF51735">
    <property type="entry name" value="NAD(P)-binding Rossmann-fold domains"/>
    <property type="match status" value="1"/>
</dbReference>
<evidence type="ECO:0000313" key="5">
    <source>
        <dbReference type="EMBL" id="KGQ02331.1"/>
    </source>
</evidence>
<sequence length="242" mass="25633">MTHTNVAIVTGGSAGIGAEICRSMLDAGYEVISMARRAADFSHPRLHNVQVDLLDADATAQAGAEIAARFPVSHVIHNAGVIWPNLLPQVTQEELHGLTQIHLGAAISLVQAALPGMQERHFGRIVMMSSRGALGLPTRTAYSATKAGMVGMARTWSLELAPYGITVNVVAPGPIQTDMFYEVIEPGSEREKQLANGIPVKRLGRSDDVARAVMFFADPANSFVTGQTLFVCGGASVSSITI</sequence>
<evidence type="ECO:0000313" key="6">
    <source>
        <dbReference type="Proteomes" id="UP000030106"/>
    </source>
</evidence>
<dbReference type="InterPro" id="IPR057326">
    <property type="entry name" value="KR_dom"/>
</dbReference>
<comment type="caution">
    <text evidence="5">The sequence shown here is derived from an EMBL/GenBank/DDBJ whole genome shotgun (WGS) entry which is preliminary data.</text>
</comment>
<dbReference type="CDD" id="cd05233">
    <property type="entry name" value="SDR_c"/>
    <property type="match status" value="1"/>
</dbReference>